<dbReference type="EMBL" id="SSHH01000001">
    <property type="protein sequence ID" value="TIX51470.1"/>
    <property type="molecule type" value="Genomic_DNA"/>
</dbReference>
<comment type="caution">
    <text evidence="6">The sequence shown here is derived from an EMBL/GenBank/DDBJ whole genome shotgun (WGS) entry which is preliminary data.</text>
</comment>
<dbReference type="SMART" id="SM00855">
    <property type="entry name" value="PGAM"/>
    <property type="match status" value="1"/>
</dbReference>
<keyword evidence="7" id="KW-1185">Reference proteome</keyword>
<gene>
    <name evidence="6" type="ORF">E5222_03160</name>
</gene>
<dbReference type="InterPro" id="IPR013078">
    <property type="entry name" value="His_Pase_superF_clade-1"/>
</dbReference>
<evidence type="ECO:0000256" key="5">
    <source>
        <dbReference type="SAM" id="MobiDB-lite"/>
    </source>
</evidence>
<dbReference type="InterPro" id="IPR050275">
    <property type="entry name" value="PGM_Phosphatase"/>
</dbReference>
<evidence type="ECO:0000313" key="6">
    <source>
        <dbReference type="EMBL" id="TIX51470.1"/>
    </source>
</evidence>
<feature type="region of interest" description="Disordered" evidence="5">
    <location>
        <begin position="1"/>
        <end position="20"/>
    </location>
</feature>
<protein>
    <submittedName>
        <fullName evidence="6">Histidine phosphatase family protein</fullName>
    </submittedName>
</protein>
<feature type="active site" description="Proton donor/acceptor" evidence="3">
    <location>
        <position position="111"/>
    </location>
</feature>
<dbReference type="Proteomes" id="UP000309389">
    <property type="component" value="Unassembled WGS sequence"/>
</dbReference>
<dbReference type="PANTHER" id="PTHR48100:SF1">
    <property type="entry name" value="HISTIDINE PHOSPHATASE FAMILY PROTEIN-RELATED"/>
    <property type="match status" value="1"/>
</dbReference>
<evidence type="ECO:0000256" key="4">
    <source>
        <dbReference type="PIRSR" id="PIRSR613078-2"/>
    </source>
</evidence>
<dbReference type="InterPro" id="IPR029033">
    <property type="entry name" value="His_PPase_superfam"/>
</dbReference>
<dbReference type="AlphaFoldDB" id="A0A4T3F8X7"/>
<organism evidence="6 7">
    <name type="scientific">Alteraurantiacibacter aquimixticola</name>
    <dbReference type="NCBI Taxonomy" id="2489173"/>
    <lineage>
        <taxon>Bacteria</taxon>
        <taxon>Pseudomonadati</taxon>
        <taxon>Pseudomonadota</taxon>
        <taxon>Alphaproteobacteria</taxon>
        <taxon>Sphingomonadales</taxon>
        <taxon>Erythrobacteraceae</taxon>
        <taxon>Alteraurantiacibacter</taxon>
    </lineage>
</organism>
<dbReference type="GO" id="GO:0005737">
    <property type="term" value="C:cytoplasm"/>
    <property type="evidence" value="ECO:0007669"/>
    <property type="project" value="TreeGrafter"/>
</dbReference>
<dbReference type="OrthoDB" id="9781415at2"/>
<dbReference type="SUPFAM" id="SSF53254">
    <property type="entry name" value="Phosphoglycerate mutase-like"/>
    <property type="match status" value="1"/>
</dbReference>
<dbReference type="GO" id="GO:0016791">
    <property type="term" value="F:phosphatase activity"/>
    <property type="evidence" value="ECO:0007669"/>
    <property type="project" value="TreeGrafter"/>
</dbReference>
<keyword evidence="2" id="KW-0413">Isomerase</keyword>
<evidence type="ECO:0000256" key="3">
    <source>
        <dbReference type="PIRSR" id="PIRSR613078-1"/>
    </source>
</evidence>
<proteinExistence type="predicted"/>
<dbReference type="CDD" id="cd07067">
    <property type="entry name" value="HP_PGM_like"/>
    <property type="match status" value="1"/>
</dbReference>
<name>A0A4T3F8X7_9SPHN</name>
<dbReference type="PANTHER" id="PTHR48100">
    <property type="entry name" value="BROAD-SPECIFICITY PHOSPHATASE YOR283W-RELATED"/>
    <property type="match status" value="1"/>
</dbReference>
<accession>A0A4T3F8X7</accession>
<sequence>MARTCRSTLAPSPPRAASKRRGAATMIYLLRHGQTEYNLEHRIQGRMDSPLTSLGREQAEAMGRTLRQLLEDGHEFEIIASPQERAMTSARLMRDAAGIDRPVIPDARLQEVGCGSWEKHHFASICARDPLVEDEPCFLSAWANYCTDGEGLDVAVERLWGWLCWAGKRDLIVVGHGVSGSILRALYAGEERDGMLRYHSARQDVFHRLDMGWVEEIPVR</sequence>
<dbReference type="Pfam" id="PF00300">
    <property type="entry name" value="His_Phos_1"/>
    <property type="match status" value="1"/>
</dbReference>
<dbReference type="PROSITE" id="PS00175">
    <property type="entry name" value="PG_MUTASE"/>
    <property type="match status" value="1"/>
</dbReference>
<keyword evidence="1" id="KW-0324">Glycolysis</keyword>
<feature type="binding site" evidence="4">
    <location>
        <begin position="31"/>
        <end position="38"/>
    </location>
    <ligand>
        <name>substrate</name>
    </ligand>
</feature>
<feature type="binding site" evidence="4">
    <location>
        <position position="85"/>
    </location>
    <ligand>
        <name>substrate</name>
    </ligand>
</feature>
<reference evidence="6 7" key="1">
    <citation type="submission" date="2019-04" db="EMBL/GenBank/DDBJ databases">
        <title>Altererythrobacter aquimixticola sp. nov., isolated from sediment of junction between the ocean and a freshwater spring.</title>
        <authorList>
            <person name="Yoon J.-H."/>
        </authorList>
    </citation>
    <scope>NUCLEOTIDE SEQUENCE [LARGE SCALE GENOMIC DNA]</scope>
    <source>
        <strain evidence="6 7">SSKS-13</strain>
    </source>
</reference>
<dbReference type="Gene3D" id="3.40.50.1240">
    <property type="entry name" value="Phosphoglycerate mutase-like"/>
    <property type="match status" value="1"/>
</dbReference>
<evidence type="ECO:0000313" key="7">
    <source>
        <dbReference type="Proteomes" id="UP000309389"/>
    </source>
</evidence>
<dbReference type="InterPro" id="IPR001345">
    <property type="entry name" value="PG/BPGM_mutase_AS"/>
</dbReference>
<feature type="active site" description="Tele-phosphohistidine intermediate" evidence="3">
    <location>
        <position position="32"/>
    </location>
</feature>
<feature type="compositionally biased region" description="Polar residues" evidence="5">
    <location>
        <begin position="1"/>
        <end position="10"/>
    </location>
</feature>
<evidence type="ECO:0000256" key="1">
    <source>
        <dbReference type="ARBA" id="ARBA00023152"/>
    </source>
</evidence>
<evidence type="ECO:0000256" key="2">
    <source>
        <dbReference type="ARBA" id="ARBA00023235"/>
    </source>
</evidence>